<feature type="region of interest" description="Disordered" evidence="2">
    <location>
        <begin position="21"/>
        <end position="116"/>
    </location>
</feature>
<dbReference type="GO" id="GO:0003676">
    <property type="term" value="F:nucleic acid binding"/>
    <property type="evidence" value="ECO:0007669"/>
    <property type="project" value="InterPro"/>
</dbReference>
<protein>
    <recommendedName>
        <fullName evidence="3">CCHC-type domain-containing protein</fullName>
    </recommendedName>
</protein>
<dbReference type="InterPro" id="IPR001878">
    <property type="entry name" value="Znf_CCHC"/>
</dbReference>
<dbReference type="AlphaFoldDB" id="A0A834X0T2"/>
<name>A0A834X0T2_9FABA</name>
<feature type="domain" description="CCHC-type" evidence="3">
    <location>
        <begin position="3"/>
        <end position="16"/>
    </location>
</feature>
<accession>A0A834X0T2</accession>
<feature type="compositionally biased region" description="Basic and acidic residues" evidence="2">
    <location>
        <begin position="56"/>
        <end position="69"/>
    </location>
</feature>
<gene>
    <name evidence="4" type="ORF">G2W53_011041</name>
</gene>
<evidence type="ECO:0000256" key="1">
    <source>
        <dbReference type="PROSITE-ProRule" id="PRU00047"/>
    </source>
</evidence>
<keyword evidence="1" id="KW-0479">Metal-binding</keyword>
<keyword evidence="5" id="KW-1185">Reference proteome</keyword>
<dbReference type="PROSITE" id="PS50158">
    <property type="entry name" value="ZF_CCHC"/>
    <property type="match status" value="1"/>
</dbReference>
<evidence type="ECO:0000313" key="5">
    <source>
        <dbReference type="Proteomes" id="UP000634136"/>
    </source>
</evidence>
<proteinExistence type="predicted"/>
<evidence type="ECO:0000256" key="2">
    <source>
        <dbReference type="SAM" id="MobiDB-lite"/>
    </source>
</evidence>
<keyword evidence="1" id="KW-0863">Zinc-finger</keyword>
<dbReference type="GO" id="GO:0008270">
    <property type="term" value="F:zinc ion binding"/>
    <property type="evidence" value="ECO:0007669"/>
    <property type="project" value="UniProtKB-KW"/>
</dbReference>
<reference evidence="4" key="1">
    <citation type="submission" date="2020-09" db="EMBL/GenBank/DDBJ databases">
        <title>Genome-Enabled Discovery of Anthraquinone Biosynthesis in Senna tora.</title>
        <authorList>
            <person name="Kang S.-H."/>
            <person name="Pandey R.P."/>
            <person name="Lee C.-M."/>
            <person name="Sim J.-S."/>
            <person name="Jeong J.-T."/>
            <person name="Choi B.-S."/>
            <person name="Jung M."/>
            <person name="Ginzburg D."/>
            <person name="Zhao K."/>
            <person name="Won S.Y."/>
            <person name="Oh T.-J."/>
            <person name="Yu Y."/>
            <person name="Kim N.-H."/>
            <person name="Lee O.R."/>
            <person name="Lee T.-H."/>
            <person name="Bashyal P."/>
            <person name="Kim T.-S."/>
            <person name="Lee W.-H."/>
            <person name="Kawkins C."/>
            <person name="Kim C.-K."/>
            <person name="Kim J.S."/>
            <person name="Ahn B.O."/>
            <person name="Rhee S.Y."/>
            <person name="Sohng J.K."/>
        </authorList>
    </citation>
    <scope>NUCLEOTIDE SEQUENCE</scope>
    <source>
        <tissue evidence="4">Leaf</tissue>
    </source>
</reference>
<comment type="caution">
    <text evidence="4">The sequence shown here is derived from an EMBL/GenBank/DDBJ whole genome shotgun (WGS) entry which is preliminary data.</text>
</comment>
<keyword evidence="1" id="KW-0862">Zinc</keyword>
<organism evidence="4 5">
    <name type="scientific">Senna tora</name>
    <dbReference type="NCBI Taxonomy" id="362788"/>
    <lineage>
        <taxon>Eukaryota</taxon>
        <taxon>Viridiplantae</taxon>
        <taxon>Streptophyta</taxon>
        <taxon>Embryophyta</taxon>
        <taxon>Tracheophyta</taxon>
        <taxon>Spermatophyta</taxon>
        <taxon>Magnoliopsida</taxon>
        <taxon>eudicotyledons</taxon>
        <taxon>Gunneridae</taxon>
        <taxon>Pentapetalae</taxon>
        <taxon>rosids</taxon>
        <taxon>fabids</taxon>
        <taxon>Fabales</taxon>
        <taxon>Fabaceae</taxon>
        <taxon>Caesalpinioideae</taxon>
        <taxon>Cassia clade</taxon>
        <taxon>Senna</taxon>
    </lineage>
</organism>
<evidence type="ECO:0000313" key="4">
    <source>
        <dbReference type="EMBL" id="KAF7836182.1"/>
    </source>
</evidence>
<dbReference type="EMBL" id="JAAIUW010000004">
    <property type="protein sequence ID" value="KAF7836182.1"/>
    <property type="molecule type" value="Genomic_DNA"/>
</dbReference>
<sequence>MVCFHCGRYGHTKDNCLLKKEAEDKEKPQVDLNSVPNDGEHESGGEGSINPVPKQGVDREDGSVREEANNGKGGIFGPWMTVSRPKRGKNQTSRRNGVNYGGTRVKGGIMEGKGGMNTSKSRFDVLHNVGDRMEEIMGLGNKEPFIEGWSTDQSERNISRSVNGKEVVVDRAPWKPDVPQNSPIIRVQAQMGEGSSKNYHFSNPVFDNRPNANIGPKVVNGPSRNMILPQVPHYGTLGSSHQLVEKGLPQLTHQKGLGIRQPRVDKGSKFKTPNFGKPPDANTRYLASVHGDARETVNGGGRVSTAKEGATSTTNADQVTTVVGHGVAVPALGLADDAAGSRMEVEESFGARC</sequence>
<dbReference type="Proteomes" id="UP000634136">
    <property type="component" value="Unassembled WGS sequence"/>
</dbReference>
<evidence type="ECO:0000259" key="3">
    <source>
        <dbReference type="PROSITE" id="PS50158"/>
    </source>
</evidence>
<feature type="region of interest" description="Disordered" evidence="2">
    <location>
        <begin position="295"/>
        <end position="315"/>
    </location>
</feature>